<dbReference type="EMBL" id="BKCJ010006475">
    <property type="protein sequence ID" value="GEU72345.1"/>
    <property type="molecule type" value="Genomic_DNA"/>
</dbReference>
<accession>A0A6L2MJF3</accession>
<feature type="transmembrane region" description="Helical" evidence="1">
    <location>
        <begin position="217"/>
        <end position="240"/>
    </location>
</feature>
<keyword evidence="1" id="KW-0472">Membrane</keyword>
<proteinExistence type="predicted"/>
<comment type="caution">
    <text evidence="2">The sequence shown here is derived from an EMBL/GenBank/DDBJ whole genome shotgun (WGS) entry which is preliminary data.</text>
</comment>
<dbReference type="AlphaFoldDB" id="A0A6L2MJF3"/>
<gene>
    <name evidence="2" type="ORF">Tci_044323</name>
</gene>
<keyword evidence="1" id="KW-1133">Transmembrane helix</keyword>
<reference evidence="2" key="1">
    <citation type="journal article" date="2019" name="Sci. Rep.">
        <title>Draft genome of Tanacetum cinerariifolium, the natural source of mosquito coil.</title>
        <authorList>
            <person name="Yamashiro T."/>
            <person name="Shiraishi A."/>
            <person name="Satake H."/>
            <person name="Nakayama K."/>
        </authorList>
    </citation>
    <scope>NUCLEOTIDE SEQUENCE</scope>
</reference>
<keyword evidence="1" id="KW-0812">Transmembrane</keyword>
<protein>
    <submittedName>
        <fullName evidence="2">Uncharacterized protein</fullName>
    </submittedName>
</protein>
<evidence type="ECO:0000256" key="1">
    <source>
        <dbReference type="SAM" id="Phobius"/>
    </source>
</evidence>
<name>A0A6L2MJF3_TANCI</name>
<feature type="transmembrane region" description="Helical" evidence="1">
    <location>
        <begin position="80"/>
        <end position="98"/>
    </location>
</feature>
<feature type="transmembrane region" description="Helical" evidence="1">
    <location>
        <begin position="110"/>
        <end position="131"/>
    </location>
</feature>
<feature type="non-terminal residue" evidence="2">
    <location>
        <position position="1"/>
    </location>
</feature>
<evidence type="ECO:0000313" key="2">
    <source>
        <dbReference type="EMBL" id="GEU72345.1"/>
    </source>
</evidence>
<organism evidence="2">
    <name type="scientific">Tanacetum cinerariifolium</name>
    <name type="common">Dalmatian daisy</name>
    <name type="synonym">Chrysanthemum cinerariifolium</name>
    <dbReference type="NCBI Taxonomy" id="118510"/>
    <lineage>
        <taxon>Eukaryota</taxon>
        <taxon>Viridiplantae</taxon>
        <taxon>Streptophyta</taxon>
        <taxon>Embryophyta</taxon>
        <taxon>Tracheophyta</taxon>
        <taxon>Spermatophyta</taxon>
        <taxon>Magnoliopsida</taxon>
        <taxon>eudicotyledons</taxon>
        <taxon>Gunneridae</taxon>
        <taxon>Pentapetalae</taxon>
        <taxon>asterids</taxon>
        <taxon>campanulids</taxon>
        <taxon>Asterales</taxon>
        <taxon>Asteraceae</taxon>
        <taxon>Asteroideae</taxon>
        <taxon>Anthemideae</taxon>
        <taxon>Anthemidinae</taxon>
        <taxon>Tanacetum</taxon>
    </lineage>
</organism>
<feature type="transmembrane region" description="Helical" evidence="1">
    <location>
        <begin position="137"/>
        <end position="165"/>
    </location>
</feature>
<sequence>VDENIIDEHYHKFIQVWFAHTVYEVHEYSRAKYLVEQNLGLPTLEVSLIVPAFLKKLIYKVHGLLVLLLELIRFGNLLSVLGVGQGTVFSIPIVFSWGGSIGPEGFRPSILLLTVIIVMVAIFVVVVLVIVDTIIGIAVVVVIVGDLSIIKLVFVITSGLIGLFYSNRLGVCIPPGQGVIANEPNFSFRTIKVERLKAYELFVVSSFCYKSSLGPVFLLRLPVLAMVAACASSAAVTLSATNCPMAA</sequence>